<feature type="domain" description="Putative Flp pilus-assembly TadG-like N-terminal" evidence="3">
    <location>
        <begin position="18"/>
        <end position="63"/>
    </location>
</feature>
<dbReference type="Proteomes" id="UP000003039">
    <property type="component" value="Unassembled WGS sequence"/>
</dbReference>
<comment type="caution">
    <text evidence="4">The sequence shown here is derived from an EMBL/GenBank/DDBJ whole genome shotgun (WGS) entry which is preliminary data.</text>
</comment>
<accession>B7X4C2</accession>
<dbReference type="Pfam" id="PF09977">
    <property type="entry name" value="Tad_C"/>
    <property type="match status" value="1"/>
</dbReference>
<keyword evidence="1" id="KW-0812">Transmembrane</keyword>
<evidence type="ECO:0000259" key="2">
    <source>
        <dbReference type="Pfam" id="PF09977"/>
    </source>
</evidence>
<dbReference type="EMBL" id="AAUJ02000001">
    <property type="protein sequence ID" value="EED70472.1"/>
    <property type="molecule type" value="Genomic_DNA"/>
</dbReference>
<dbReference type="eggNOG" id="COG4655">
    <property type="taxonomic scope" value="Bacteria"/>
</dbReference>
<protein>
    <submittedName>
        <fullName evidence="4">Membrane protein-like protein</fullName>
    </submittedName>
</protein>
<evidence type="ECO:0000313" key="5">
    <source>
        <dbReference type="Proteomes" id="UP000003039"/>
    </source>
</evidence>
<dbReference type="AlphaFoldDB" id="B7X4C2"/>
<keyword evidence="1" id="KW-1133">Transmembrane helix</keyword>
<feature type="domain" description="DUF2134" evidence="2">
    <location>
        <begin position="68"/>
        <end position="147"/>
    </location>
</feature>
<dbReference type="OrthoDB" id="8534992at2"/>
<dbReference type="InterPro" id="IPR018705">
    <property type="entry name" value="DUF2134_membrane"/>
</dbReference>
<dbReference type="InterPro" id="IPR028087">
    <property type="entry name" value="Tad_N"/>
</dbReference>
<sequence precursor="true">MQSFATGLGRARMRRQSGTVAMLGALWLMIALICLATIDIGNVFWQRRELQKIADLAALAGASGALDQTSCRTNAERNLRLNGSVVSELVTAQAGRWDKSASPFFGSVSKASDINACRVSFQRTVPFLFVFAFGAETGRQITAQATAMQSARIARLSVRSTLLALDTEKSALLDAVVGGLLGGKINLGVAGWQGIANANISLLSFFDALAIRAGLNVGDYDQVVKTKVTLDKVMLAMLDALPQQGSLAAVNALNALALGVGNIQIALQDILKLGTGLGSEALRTDVNVLDLVTTVAQLANSQNAAKVGVNLNLGLVEVGLNLKVIEPPQSAIGDPVRDRIEAKTSQIDLVTGLKLNLALVAAGLSLDVKLAQGSALLTDHMCSPQKSMTVNGVTGVGTVALKGAVDILPLPLVPKLTIPVEIKIPLVSKAQRLDYQNPPNLSEPAKWATIYQSNLVESLIKSLTDQLGLLGALLAVVLAPLTLVLDAVLNLVLNLLGLNLAQTDIGAQLNCIGRHVVLVE</sequence>
<organism evidence="4 5">
    <name type="scientific">Comamonas testosteroni (strain DSM 14576 / KF-1)</name>
    <name type="common">Pseudomonas testosteroni</name>
    <dbReference type="NCBI Taxonomy" id="399795"/>
    <lineage>
        <taxon>Bacteria</taxon>
        <taxon>Pseudomonadati</taxon>
        <taxon>Pseudomonadota</taxon>
        <taxon>Betaproteobacteria</taxon>
        <taxon>Burkholderiales</taxon>
        <taxon>Comamonadaceae</taxon>
        <taxon>Comamonas</taxon>
    </lineage>
</organism>
<name>B7X4C2_COMTK</name>
<feature type="transmembrane region" description="Helical" evidence="1">
    <location>
        <begin position="467"/>
        <end position="493"/>
    </location>
</feature>
<proteinExistence type="predicted"/>
<feature type="transmembrane region" description="Helical" evidence="1">
    <location>
        <begin position="20"/>
        <end position="45"/>
    </location>
</feature>
<reference evidence="4 5" key="1">
    <citation type="journal article" date="2004" name="Appl. Environ. Microbiol.">
        <title>Mineralization of individual congeners of linear alkylbenzenesulfonate by defined pairs of heterotrophic bacteria.</title>
        <authorList>
            <person name="Schleheck D."/>
            <person name="Knepper T.P."/>
            <person name="Fischer K."/>
            <person name="Cook A.M."/>
        </authorList>
    </citation>
    <scope>NUCLEOTIDE SEQUENCE [LARGE SCALE GENOMIC DNA]</scope>
    <source>
        <strain evidence="5">DSM 14576 / KF-1</strain>
    </source>
</reference>
<keyword evidence="1" id="KW-0472">Membrane</keyword>
<dbReference type="Pfam" id="PF13400">
    <property type="entry name" value="Tad"/>
    <property type="match status" value="1"/>
</dbReference>
<gene>
    <name evidence="4" type="ORF">CtesDRAFT_PD5420</name>
</gene>
<evidence type="ECO:0000256" key="1">
    <source>
        <dbReference type="SAM" id="Phobius"/>
    </source>
</evidence>
<evidence type="ECO:0000259" key="3">
    <source>
        <dbReference type="Pfam" id="PF13400"/>
    </source>
</evidence>
<evidence type="ECO:0000313" key="4">
    <source>
        <dbReference type="EMBL" id="EED70472.1"/>
    </source>
</evidence>